<evidence type="ECO:0000313" key="7">
    <source>
        <dbReference type="EMBL" id="JAG11339.1"/>
    </source>
</evidence>
<dbReference type="EMBL" id="GBHO01032265">
    <property type="protein sequence ID" value="JAG11339.1"/>
    <property type="molecule type" value="Transcribed_RNA"/>
</dbReference>
<dbReference type="PANTHER" id="PTHR15326">
    <property type="entry name" value="SPERMATOGENESIS-ASSOCIATED PROTEIN 2/TAMOZHENNIC"/>
    <property type="match status" value="1"/>
</dbReference>
<dbReference type="EMBL" id="GBHO01032266">
    <property type="protein sequence ID" value="JAG11338.1"/>
    <property type="molecule type" value="Transcribed_RNA"/>
</dbReference>
<evidence type="ECO:0000313" key="6">
    <source>
        <dbReference type="EMBL" id="JAG11338.1"/>
    </source>
</evidence>
<dbReference type="EMBL" id="GBRD01005990">
    <property type="protein sequence ID" value="JAG59831.1"/>
    <property type="molecule type" value="Transcribed_RNA"/>
</dbReference>
<evidence type="ECO:0000313" key="8">
    <source>
        <dbReference type="EMBL" id="JAG59825.1"/>
    </source>
</evidence>
<dbReference type="Pfam" id="PF21388">
    <property type="entry name" value="SPATA2_PUB-like"/>
    <property type="match status" value="1"/>
</dbReference>
<dbReference type="Gene3D" id="2.30.30.380">
    <property type="entry name" value="Zn-finger domain of Sec23/24"/>
    <property type="match status" value="1"/>
</dbReference>
<reference evidence="8" key="3">
    <citation type="submission" date="2014-09" db="EMBL/GenBank/DDBJ databases">
        <authorList>
            <person name="Magalhaes I.L.F."/>
            <person name="Oliveira U."/>
            <person name="Santos F.R."/>
            <person name="Vidigal T.H.D.A."/>
            <person name="Brescovit A.D."/>
            <person name="Santos A.J."/>
        </authorList>
    </citation>
    <scope>NUCLEOTIDE SEQUENCE</scope>
</reference>
<dbReference type="InterPro" id="IPR048839">
    <property type="entry name" value="SPATA2_PUB-like"/>
</dbReference>
<reference evidence="6" key="1">
    <citation type="journal article" date="2014" name="PLoS ONE">
        <title>Transcriptome-Based Identification of ABC Transporters in the Western Tarnished Plant Bug Lygus hesperus.</title>
        <authorList>
            <person name="Hull J.J."/>
            <person name="Chaney K."/>
            <person name="Geib S.M."/>
            <person name="Fabrick J.A."/>
            <person name="Brent C.S."/>
            <person name="Walsh D."/>
            <person name="Lavine L.C."/>
        </authorList>
    </citation>
    <scope>NUCLEOTIDE SEQUENCE</scope>
</reference>
<dbReference type="GO" id="GO:0005737">
    <property type="term" value="C:cytoplasm"/>
    <property type="evidence" value="ECO:0007669"/>
    <property type="project" value="TreeGrafter"/>
</dbReference>
<organism evidence="6">
    <name type="scientific">Lygus hesperus</name>
    <name type="common">Western plant bug</name>
    <dbReference type="NCBI Taxonomy" id="30085"/>
    <lineage>
        <taxon>Eukaryota</taxon>
        <taxon>Metazoa</taxon>
        <taxon>Ecdysozoa</taxon>
        <taxon>Arthropoda</taxon>
        <taxon>Hexapoda</taxon>
        <taxon>Insecta</taxon>
        <taxon>Pterygota</taxon>
        <taxon>Neoptera</taxon>
        <taxon>Paraneoptera</taxon>
        <taxon>Hemiptera</taxon>
        <taxon>Heteroptera</taxon>
        <taxon>Panheteroptera</taxon>
        <taxon>Cimicomorpha</taxon>
        <taxon>Miridae</taxon>
        <taxon>Mirini</taxon>
        <taxon>Lygus</taxon>
    </lineage>
</organism>
<evidence type="ECO:0000313" key="9">
    <source>
        <dbReference type="EMBL" id="JAQ00296.1"/>
    </source>
</evidence>
<keyword evidence="3" id="KW-0862">Zinc</keyword>
<dbReference type="PROSITE" id="PS01358">
    <property type="entry name" value="ZF_RANBP2_1"/>
    <property type="match status" value="1"/>
</dbReference>
<proteinExistence type="predicted"/>
<dbReference type="InterPro" id="IPR036443">
    <property type="entry name" value="Znf_RanBP2_sf"/>
</dbReference>
<protein>
    <submittedName>
        <fullName evidence="6">Protein tamozhennic</fullName>
    </submittedName>
</protein>
<feature type="region of interest" description="Disordered" evidence="4">
    <location>
        <begin position="394"/>
        <end position="443"/>
    </location>
</feature>
<feature type="domain" description="RanBP2-type" evidence="5">
    <location>
        <begin position="451"/>
        <end position="470"/>
    </location>
</feature>
<keyword evidence="1" id="KW-0479">Metal-binding</keyword>
<evidence type="ECO:0000256" key="1">
    <source>
        <dbReference type="ARBA" id="ARBA00022723"/>
    </source>
</evidence>
<dbReference type="GO" id="GO:0008270">
    <property type="term" value="F:zinc ion binding"/>
    <property type="evidence" value="ECO:0007669"/>
    <property type="project" value="UniProtKB-KW"/>
</dbReference>
<dbReference type="PANTHER" id="PTHR15326:SF2">
    <property type="entry name" value="PROTEIN TAMOZHENNIC"/>
    <property type="match status" value="1"/>
</dbReference>
<dbReference type="SUPFAM" id="SSF143503">
    <property type="entry name" value="PUG domain-like"/>
    <property type="match status" value="1"/>
</dbReference>
<dbReference type="SUPFAM" id="SSF90209">
    <property type="entry name" value="Ran binding protein zinc finger-like"/>
    <property type="match status" value="1"/>
</dbReference>
<name>A0A0A9WXS6_LYGHE</name>
<gene>
    <name evidence="6" type="primary">tamo_0</name>
    <name evidence="7" type="synonym">tamo_1</name>
    <name evidence="6" type="ORF">CM83_51152</name>
    <name evidence="7" type="ORF">CM83_51153</name>
    <name evidence="9" type="ORF">g.42168</name>
</gene>
<evidence type="ECO:0000256" key="4">
    <source>
        <dbReference type="SAM" id="MobiDB-lite"/>
    </source>
</evidence>
<keyword evidence="2" id="KW-0863">Zinc-finger</keyword>
<dbReference type="SMART" id="SM00547">
    <property type="entry name" value="ZnF_RBZ"/>
    <property type="match status" value="2"/>
</dbReference>
<accession>A0A0A9WXS6</accession>
<dbReference type="EMBL" id="GBRD01005988">
    <property type="protein sequence ID" value="JAG59833.1"/>
    <property type="molecule type" value="Transcribed_RNA"/>
</dbReference>
<dbReference type="InterPro" id="IPR001876">
    <property type="entry name" value="Znf_RanBP2"/>
</dbReference>
<sequence>MAHAIFSGPHPTEMENAYWSNIEKYHLSYLHAEESPQKIHEKERLENVIKGFLGRIPHNRKFLLTTTAQIFHKSVKEVKNFSIVKLSNAWTVIGLYAQNLISQPWRKEFHKIQMYSGYYEHNVRNILIGGEQMLIYMGYEHVGDGIMYLEGPVDPDRVALVSKDCFIASTECQVMFQIYSEMISRSNSVTYEDIFHFREQNICDTNKAIFELSVPHQRPVSMYSTMGLPYSSSTCSRTLSHRSSTIKEPFNPHYQWHGGHFMPNEAHNYPTVIASPNLAPHHMYPTNGFSHPPDHRPYYQPMPPVYPNSVPTGQLIEYDSTHVRNYSTEKSHKRNSSEPLRHEHGHLIEDEPDSRHSKELVRKWLYYDELENERKELARKVCEEMTKVKLGDVPPHELKGVKKKDKKSTKDPCSTGRISSARQPSEPEPPTYQKITKTRSHPNTNPDFNMWECLKCTYHNKPNVDVCEMCDKSRIQGNECLPLISGGRECHICTLVNERGEEKCKACGECLKDSPTYI</sequence>
<evidence type="ECO:0000259" key="5">
    <source>
        <dbReference type="PROSITE" id="PS01358"/>
    </source>
</evidence>
<evidence type="ECO:0000256" key="2">
    <source>
        <dbReference type="ARBA" id="ARBA00022771"/>
    </source>
</evidence>
<feature type="region of interest" description="Disordered" evidence="4">
    <location>
        <begin position="328"/>
        <end position="354"/>
    </location>
</feature>
<dbReference type="AlphaFoldDB" id="A0A0A9WXS6"/>
<dbReference type="Gene3D" id="1.20.58.2190">
    <property type="match status" value="1"/>
</dbReference>
<reference evidence="9" key="4">
    <citation type="journal article" date="2016" name="Gigascience">
        <title>De novo construction of an expanded transcriptome assembly for the western tarnished plant bug, Lygus hesperus.</title>
        <authorList>
            <person name="Tassone E.E."/>
            <person name="Geib S.M."/>
            <person name="Hall B."/>
            <person name="Fabrick J.A."/>
            <person name="Brent C.S."/>
            <person name="Hull J.J."/>
        </authorList>
    </citation>
    <scope>NUCLEOTIDE SEQUENCE</scope>
</reference>
<dbReference type="InterPro" id="IPR036339">
    <property type="entry name" value="PUB-like_dom_sf"/>
</dbReference>
<dbReference type="EMBL" id="GDHC01018333">
    <property type="protein sequence ID" value="JAQ00296.1"/>
    <property type="molecule type" value="Transcribed_RNA"/>
</dbReference>
<dbReference type="EMBL" id="GBRD01005996">
    <property type="protein sequence ID" value="JAG59825.1"/>
    <property type="molecule type" value="Transcribed_RNA"/>
</dbReference>
<reference evidence="6" key="2">
    <citation type="submission" date="2014-07" db="EMBL/GenBank/DDBJ databases">
        <authorList>
            <person name="Hull J."/>
        </authorList>
    </citation>
    <scope>NUCLEOTIDE SEQUENCE</scope>
</reference>
<evidence type="ECO:0000256" key="3">
    <source>
        <dbReference type="ARBA" id="ARBA00022833"/>
    </source>
</evidence>